<keyword evidence="3" id="KW-0813">Transport</keyword>
<dbReference type="GO" id="GO:0005886">
    <property type="term" value="C:plasma membrane"/>
    <property type="evidence" value="ECO:0007669"/>
    <property type="project" value="UniProtKB-SubCell"/>
</dbReference>
<dbReference type="Gene3D" id="1.20.1530.20">
    <property type="match status" value="1"/>
</dbReference>
<keyword evidence="4" id="KW-1003">Cell membrane</keyword>
<keyword evidence="7 8" id="KW-0472">Membrane</keyword>
<dbReference type="PANTHER" id="PTHR36838:SF4">
    <property type="entry name" value="AUXIN EFFLUX CARRIER FAMILY PROTEIN"/>
    <property type="match status" value="1"/>
</dbReference>
<dbReference type="RefSeq" id="WP_186409443.1">
    <property type="nucleotide sequence ID" value="NZ_FLQY01000009.1"/>
</dbReference>
<evidence type="ECO:0000256" key="2">
    <source>
        <dbReference type="ARBA" id="ARBA00010145"/>
    </source>
</evidence>
<comment type="subcellular location">
    <subcellularLocation>
        <location evidence="1">Cell membrane</location>
        <topology evidence="1">Multi-pass membrane protein</topology>
    </subcellularLocation>
</comment>
<comment type="similarity">
    <text evidence="2">Belongs to the auxin efflux carrier (TC 2.A.69) family.</text>
</comment>
<sequence>MQGILLLLPDFGLILLGWALCRLMDLPDQFWSSLEKLVYFVLFPALLFNALARTRIDFSATAPLFACGAAAITSGIVLGYLSRPLFGHDKTAYASRFQCAFRFNSYIGLAVIGKLHGTDGIVAMGLLIGAMVPLANLASVWMLARLGNLNVLGEMARNPLIIATLAGFLFSFSGLTLPEIATHFLGRLGEAAIALGLLAVGAALRVRRASGWPVASCYLLLVKLLALPAMALLAASSLGLRGIYLDTAIIFAALPTATSAYILTVRMGGDGPGVAWLISANTLTAMLTLPVWLAIALHFR</sequence>
<accession>A0A1A8XE71</accession>
<protein>
    <submittedName>
        <fullName evidence="9">Auxin Efflux Carrier</fullName>
    </submittedName>
</protein>
<feature type="transmembrane region" description="Helical" evidence="8">
    <location>
        <begin position="156"/>
        <end position="178"/>
    </location>
</feature>
<evidence type="ECO:0000256" key="3">
    <source>
        <dbReference type="ARBA" id="ARBA00022448"/>
    </source>
</evidence>
<name>A0A1A8XE71_9RHOO</name>
<evidence type="ECO:0000256" key="7">
    <source>
        <dbReference type="ARBA" id="ARBA00023136"/>
    </source>
</evidence>
<feature type="transmembrane region" description="Helical" evidence="8">
    <location>
        <begin position="275"/>
        <end position="299"/>
    </location>
</feature>
<gene>
    <name evidence="9" type="ORF">PROAA_1060029</name>
</gene>
<keyword evidence="10" id="KW-1185">Reference proteome</keyword>
<dbReference type="AlphaFoldDB" id="A0A1A8XE71"/>
<dbReference type="EMBL" id="FLQY01000009">
    <property type="protein sequence ID" value="SBT03470.1"/>
    <property type="molecule type" value="Genomic_DNA"/>
</dbReference>
<reference evidence="9 10" key="1">
    <citation type="submission" date="2016-06" db="EMBL/GenBank/DDBJ databases">
        <authorList>
            <person name="Kjaerup R.B."/>
            <person name="Dalgaard T.S."/>
            <person name="Juul-Madsen H.R."/>
        </authorList>
    </citation>
    <scope>NUCLEOTIDE SEQUENCE [LARGE SCALE GENOMIC DNA]</scope>
    <source>
        <strain evidence="9">2</strain>
    </source>
</reference>
<feature type="transmembrane region" description="Helical" evidence="8">
    <location>
        <begin position="242"/>
        <end position="263"/>
    </location>
</feature>
<proteinExistence type="inferred from homology"/>
<feature type="transmembrane region" description="Helical" evidence="8">
    <location>
        <begin position="216"/>
        <end position="236"/>
    </location>
</feature>
<evidence type="ECO:0000313" key="9">
    <source>
        <dbReference type="EMBL" id="SBT03470.1"/>
    </source>
</evidence>
<feature type="transmembrane region" description="Helical" evidence="8">
    <location>
        <begin position="121"/>
        <end position="144"/>
    </location>
</feature>
<dbReference type="Proteomes" id="UP000199600">
    <property type="component" value="Unassembled WGS sequence"/>
</dbReference>
<evidence type="ECO:0000256" key="5">
    <source>
        <dbReference type="ARBA" id="ARBA00022692"/>
    </source>
</evidence>
<evidence type="ECO:0000256" key="6">
    <source>
        <dbReference type="ARBA" id="ARBA00022989"/>
    </source>
</evidence>
<evidence type="ECO:0000313" key="10">
    <source>
        <dbReference type="Proteomes" id="UP000199600"/>
    </source>
</evidence>
<feature type="transmembrane region" description="Helical" evidence="8">
    <location>
        <begin position="184"/>
        <end position="204"/>
    </location>
</feature>
<keyword evidence="5 8" id="KW-0812">Transmembrane</keyword>
<evidence type="ECO:0000256" key="1">
    <source>
        <dbReference type="ARBA" id="ARBA00004651"/>
    </source>
</evidence>
<dbReference type="PANTHER" id="PTHR36838">
    <property type="entry name" value="AUXIN EFFLUX CARRIER FAMILY PROTEIN"/>
    <property type="match status" value="1"/>
</dbReference>
<feature type="transmembrane region" description="Helical" evidence="8">
    <location>
        <begin position="37"/>
        <end position="52"/>
    </location>
</feature>
<evidence type="ECO:0000256" key="4">
    <source>
        <dbReference type="ARBA" id="ARBA00022475"/>
    </source>
</evidence>
<dbReference type="GO" id="GO:0055085">
    <property type="term" value="P:transmembrane transport"/>
    <property type="evidence" value="ECO:0007669"/>
    <property type="project" value="InterPro"/>
</dbReference>
<dbReference type="Pfam" id="PF03547">
    <property type="entry name" value="Mem_trans"/>
    <property type="match status" value="1"/>
</dbReference>
<dbReference type="InterPro" id="IPR038770">
    <property type="entry name" value="Na+/solute_symporter_sf"/>
</dbReference>
<dbReference type="InterPro" id="IPR004776">
    <property type="entry name" value="Mem_transp_PIN-like"/>
</dbReference>
<feature type="transmembrane region" description="Helical" evidence="8">
    <location>
        <begin position="64"/>
        <end position="81"/>
    </location>
</feature>
<keyword evidence="6 8" id="KW-1133">Transmembrane helix</keyword>
<organism evidence="9 10">
    <name type="scientific">Candidatus Propionivibrio aalborgensis</name>
    <dbReference type="NCBI Taxonomy" id="1860101"/>
    <lineage>
        <taxon>Bacteria</taxon>
        <taxon>Pseudomonadati</taxon>
        <taxon>Pseudomonadota</taxon>
        <taxon>Betaproteobacteria</taxon>
        <taxon>Rhodocyclales</taxon>
        <taxon>Rhodocyclaceae</taxon>
        <taxon>Propionivibrio</taxon>
    </lineage>
</organism>
<evidence type="ECO:0000256" key="8">
    <source>
        <dbReference type="SAM" id="Phobius"/>
    </source>
</evidence>